<accession>A0A0H3U7I5</accession>
<evidence type="ECO:0000256" key="2">
    <source>
        <dbReference type="SAM" id="SignalP"/>
    </source>
</evidence>
<dbReference type="EMBL" id="KF540235">
    <property type="protein sequence ID" value="AIF26504.1"/>
    <property type="molecule type" value="Genomic_DNA"/>
</dbReference>
<feature type="compositionally biased region" description="Acidic residues" evidence="1">
    <location>
        <begin position="452"/>
        <end position="478"/>
    </location>
</feature>
<protein>
    <submittedName>
        <fullName evidence="3">Uncharacterized protein</fullName>
    </submittedName>
</protein>
<feature type="compositionally biased region" description="Polar residues" evidence="1">
    <location>
        <begin position="765"/>
        <end position="790"/>
    </location>
</feature>
<feature type="compositionally biased region" description="Polar residues" evidence="1">
    <location>
        <begin position="824"/>
        <end position="834"/>
    </location>
</feature>
<feature type="region of interest" description="Disordered" evidence="1">
    <location>
        <begin position="418"/>
        <end position="478"/>
    </location>
</feature>
<feature type="compositionally biased region" description="Polar residues" evidence="1">
    <location>
        <begin position="716"/>
        <end position="725"/>
    </location>
</feature>
<feature type="compositionally biased region" description="Acidic residues" evidence="1">
    <location>
        <begin position="695"/>
        <end position="706"/>
    </location>
</feature>
<dbReference type="AlphaFoldDB" id="A0A0H3U7I5"/>
<feature type="compositionally biased region" description="Low complexity" evidence="1">
    <location>
        <begin position="424"/>
        <end position="446"/>
    </location>
</feature>
<feature type="chain" id="PRO_5005202743" evidence="2">
    <location>
        <begin position="29"/>
        <end position="834"/>
    </location>
</feature>
<reference evidence="3" key="1">
    <citation type="submission" date="2013-08" db="EMBL/GenBank/DDBJ databases">
        <title>Comparison of modified E. coli strains.</title>
        <authorList>
            <person name="Juergensen J."/>
            <person name="Bonge A."/>
            <person name="Streit W.R."/>
        </authorList>
    </citation>
    <scope>NUCLEOTIDE SEQUENCE</scope>
</reference>
<sequence length="834" mass="90212">MQRNRLIKLKIALLTLVLVPVLSFAAFAADDAGYMDPGYFALDEEIKQDLSEEISREYSNVDVVQFNYVYSDKETVEVPSLVADGAYGVKTYLNAKEEAESGKNMYISFCSYFMEKQQDSIPVVIKYSAEESGSELCFQKEDGTIISASDLSNATLSELSDDKKSVQISFTPELLQEIGFYNDANDKIDALKIPESICGIDVESISVVLGKNGNVAVNNFIDGDDYTFNLAKFSYIAQAGQKTATAYSFDDGKVVVDTCEGIELITERCRDKYSLDISNTISAERVEELVAATGFYASLPEEEEDIPERDYLAVDDESVSTVYADSYIFASNMVPYAYQNYAENMGTDIYGEVYACDGILNSDVTEMINPLDLLGCSIEDVESPYNSMRITVANVKDSEYAGILSFKQNNDGIIEEESGDGAEESIAADAESETTTSEAATSGAAIDATYSEIDENDIEINESTESESDYDSVPTEDDYSDESYLAFAKGDCNSYGVDSDEMILTEAFLKKSSYCAIDENGIICAVFNEHGRLLETAEGYTEDDIYEFVLIPYMPGAEDDPIAEVSIKYNDYLAMEQAYLSMTYFGEDGCYVDSIGSFSGFVDCDTDTEISMLTDYAARTFVFSTDSDNVEMMIFDADEWQIIRQDRPAEVDPKELDYIDDDSSSEYDDEYMGEEIAEEITEETPEGITDGGTDVIDDTDLNDAENADGTGHTDGENQSGSSENFGVNIDAPAQSIDATDSIGIPSGNDSVDASKTNGADGKSAQRVTEVNDTGGSSCGQSPGEAQSASHGESPGGSLSESPGGSLSESPGESPGISGAVPAAESNSPCSIVGA</sequence>
<proteinExistence type="predicted"/>
<evidence type="ECO:0000256" key="1">
    <source>
        <dbReference type="SAM" id="MobiDB-lite"/>
    </source>
</evidence>
<feature type="compositionally biased region" description="Low complexity" evidence="1">
    <location>
        <begin position="791"/>
        <end position="818"/>
    </location>
</feature>
<name>A0A0H3U7I5_9BACT</name>
<evidence type="ECO:0000313" key="3">
    <source>
        <dbReference type="EMBL" id="AIF26504.1"/>
    </source>
</evidence>
<feature type="signal peptide" evidence="2">
    <location>
        <begin position="1"/>
        <end position="28"/>
    </location>
</feature>
<organism evidence="3">
    <name type="scientific">uncultured bacterium fosmid pJB39A3</name>
    <dbReference type="NCBI Taxonomy" id="1478063"/>
    <lineage>
        <taxon>Bacteria</taxon>
        <taxon>environmental samples</taxon>
    </lineage>
</organism>
<feature type="region of interest" description="Disordered" evidence="1">
    <location>
        <begin position="679"/>
        <end position="834"/>
    </location>
</feature>
<keyword evidence="2" id="KW-0732">Signal</keyword>
<feature type="compositionally biased region" description="Polar residues" evidence="1">
    <location>
        <begin position="747"/>
        <end position="757"/>
    </location>
</feature>